<dbReference type="AlphaFoldDB" id="A0A6S8Y771"/>
<name>A0A6S8Y771_9STRA</name>
<feature type="compositionally biased region" description="Acidic residues" evidence="1">
    <location>
        <begin position="271"/>
        <end position="291"/>
    </location>
</feature>
<feature type="compositionally biased region" description="Gly residues" evidence="1">
    <location>
        <begin position="28"/>
        <end position="40"/>
    </location>
</feature>
<sequence length="453" mass="47254">MSERMIELQRAKMGLPPITKPSVAGAPTMGGPGGSMGGVNGSSRSATAAGAGGMSASHAPAALTPQQIAAAAIAREDERMQKFLRLVAESAEQSSSSVFDDAITAAAGQRQPHAPTVPTSLSRRILHRQGVGFLDETVASVTSLAADRFLATVLQQAIACRDRRLKGEEYAKERLLERKLQRKRKRLKRKERRRKKQAMEERIREKNLASIAAADALAKSGSSAVGGAAGSSPAKGKSKKSKKAAAAAAKAAANGPVKENGGKEDGKDDNNNAEEEEEALSDDSLDEEEDYYEHYYSDEGSSNSGSDTDEDDEEDEDGDADEDEEDSDDDENTRYTILLRDMSRPLEAWGINLTGKIGLGAVLVNDADEEGEGHDAETVSSSLQQGIGGSGSEGGTTVEKGSMAGSEAVNAATTSVSSSSAIKASTSASNVGKDGSNTALDNGGSIDTPGQTK</sequence>
<gene>
    <name evidence="2" type="ORF">DBRI1063_LOCUS12735</name>
</gene>
<dbReference type="GO" id="GO:0005634">
    <property type="term" value="C:nucleus"/>
    <property type="evidence" value="ECO:0007669"/>
    <property type="project" value="InterPro"/>
</dbReference>
<protein>
    <submittedName>
        <fullName evidence="2">Uncharacterized protein</fullName>
    </submittedName>
</protein>
<feature type="region of interest" description="Disordered" evidence="1">
    <location>
        <begin position="222"/>
        <end position="336"/>
    </location>
</feature>
<accession>A0A6S8Y771</accession>
<feature type="compositionally biased region" description="Low complexity" evidence="1">
    <location>
        <begin position="244"/>
        <end position="253"/>
    </location>
</feature>
<feature type="compositionally biased region" description="Basic and acidic residues" evidence="1">
    <location>
        <begin position="260"/>
        <end position="270"/>
    </location>
</feature>
<dbReference type="InterPro" id="IPR003923">
    <property type="entry name" value="TAF10"/>
</dbReference>
<dbReference type="GO" id="GO:0006352">
    <property type="term" value="P:DNA-templated transcription initiation"/>
    <property type="evidence" value="ECO:0007669"/>
    <property type="project" value="InterPro"/>
</dbReference>
<feature type="region of interest" description="Disordered" evidence="1">
    <location>
        <begin position="368"/>
        <end position="453"/>
    </location>
</feature>
<feature type="compositionally biased region" description="Low complexity" evidence="1">
    <location>
        <begin position="222"/>
        <end position="235"/>
    </location>
</feature>
<feature type="compositionally biased region" description="Low complexity" evidence="1">
    <location>
        <begin position="41"/>
        <end position="58"/>
    </location>
</feature>
<feature type="region of interest" description="Disordered" evidence="1">
    <location>
        <begin position="182"/>
        <end position="203"/>
    </location>
</feature>
<organism evidence="2">
    <name type="scientific">Ditylum brightwellii</name>
    <dbReference type="NCBI Taxonomy" id="49249"/>
    <lineage>
        <taxon>Eukaryota</taxon>
        <taxon>Sar</taxon>
        <taxon>Stramenopiles</taxon>
        <taxon>Ochrophyta</taxon>
        <taxon>Bacillariophyta</taxon>
        <taxon>Mediophyceae</taxon>
        <taxon>Lithodesmiophycidae</taxon>
        <taxon>Lithodesmiales</taxon>
        <taxon>Lithodesmiaceae</taxon>
        <taxon>Ditylum</taxon>
    </lineage>
</organism>
<dbReference type="EMBL" id="HBGN01019984">
    <property type="protein sequence ID" value="CAD9333299.1"/>
    <property type="molecule type" value="Transcribed_RNA"/>
</dbReference>
<feature type="compositionally biased region" description="Acidic residues" evidence="1">
    <location>
        <begin position="307"/>
        <end position="331"/>
    </location>
</feature>
<feature type="compositionally biased region" description="Low complexity" evidence="1">
    <location>
        <begin position="395"/>
        <end position="429"/>
    </location>
</feature>
<evidence type="ECO:0000313" key="2">
    <source>
        <dbReference type="EMBL" id="CAD9333299.1"/>
    </source>
</evidence>
<feature type="compositionally biased region" description="Basic residues" evidence="1">
    <location>
        <begin position="182"/>
        <end position="196"/>
    </location>
</feature>
<feature type="region of interest" description="Disordered" evidence="1">
    <location>
        <begin position="16"/>
        <end position="58"/>
    </location>
</feature>
<proteinExistence type="predicted"/>
<evidence type="ECO:0000256" key="1">
    <source>
        <dbReference type="SAM" id="MobiDB-lite"/>
    </source>
</evidence>
<dbReference type="Pfam" id="PF03540">
    <property type="entry name" value="TAF10"/>
    <property type="match status" value="1"/>
</dbReference>
<reference evidence="2" key="1">
    <citation type="submission" date="2021-01" db="EMBL/GenBank/DDBJ databases">
        <authorList>
            <person name="Corre E."/>
            <person name="Pelletier E."/>
            <person name="Niang G."/>
            <person name="Scheremetjew M."/>
            <person name="Finn R."/>
            <person name="Kale V."/>
            <person name="Holt S."/>
            <person name="Cochrane G."/>
            <person name="Meng A."/>
            <person name="Brown T."/>
            <person name="Cohen L."/>
        </authorList>
    </citation>
    <scope>NUCLEOTIDE SEQUENCE</scope>
    <source>
        <strain evidence="2">Pop2</strain>
    </source>
</reference>